<keyword evidence="2 4" id="KW-0489">Methyltransferase</keyword>
<dbReference type="InterPro" id="IPR038601">
    <property type="entry name" value="MttB-like_sf"/>
</dbReference>
<comment type="similarity">
    <text evidence="1">Belongs to the trimethylamine methyltransferase family.</text>
</comment>
<protein>
    <submittedName>
        <fullName evidence="4">Trimethylamine methyltransferase family protein</fullName>
    </submittedName>
</protein>
<sequence>EAQNTLKKHGVRMDGDTAFFDREMIAEYVAKAPRQFTQIARNPENNVIIGGNHICFAPVYGPPYVVDMEHGRREAQLEDFRNFVKLTYMTPYLHHSGGTIVEPLDEPTHTRHLDMVYSHIKYSDKPFMGSVTSANNAADSVKMAELVFGTDTIRKNPALLSLINISSPRRLDDRMLGALQVYAKANQALLLTPFIFSGAMGPTGIAGTLVQLNAEALAAIVFTQMVNPGNPIIYGTFQANIDLQSGAPVFGSPESQIALYATAQLARRYGLPFRGGGMLASSKLPDAQAAYESVMVMQPTILARINFVLHAAGWLESGLAAGYEKFIMDCELLGMFHKFLKGLDLSDNGMALESIREVPTTGHHLGTPHTMKNFRTAFHRSQLFDYNSFEQWRDEGRKTTTEMANGRYKQLLRQYQPPAIDEALQEFMTKRKAEIKPEY</sequence>
<organism evidence="4">
    <name type="scientific">hydrothermal vent metagenome</name>
    <dbReference type="NCBI Taxonomy" id="652676"/>
    <lineage>
        <taxon>unclassified sequences</taxon>
        <taxon>metagenomes</taxon>
        <taxon>ecological metagenomes</taxon>
    </lineage>
</organism>
<dbReference type="AlphaFoldDB" id="A0A3B0VH40"/>
<dbReference type="EMBL" id="UOEU01000973">
    <property type="protein sequence ID" value="VAW42855.1"/>
    <property type="molecule type" value="Genomic_DNA"/>
</dbReference>
<name>A0A3B0VH40_9ZZZZ</name>
<dbReference type="PIRSF" id="PIRSF037567">
    <property type="entry name" value="MTTB_MeTrfase"/>
    <property type="match status" value="1"/>
</dbReference>
<evidence type="ECO:0000256" key="3">
    <source>
        <dbReference type="ARBA" id="ARBA00022679"/>
    </source>
</evidence>
<dbReference type="InterPro" id="IPR010426">
    <property type="entry name" value="MTTB_MeTrfase"/>
</dbReference>
<evidence type="ECO:0000313" key="4">
    <source>
        <dbReference type="EMBL" id="VAW42855.1"/>
    </source>
</evidence>
<proteinExistence type="inferred from homology"/>
<evidence type="ECO:0000256" key="1">
    <source>
        <dbReference type="ARBA" id="ARBA00007137"/>
    </source>
</evidence>
<evidence type="ECO:0000256" key="2">
    <source>
        <dbReference type="ARBA" id="ARBA00022603"/>
    </source>
</evidence>
<feature type="non-terminal residue" evidence="4">
    <location>
        <position position="1"/>
    </location>
</feature>
<reference evidence="4" key="1">
    <citation type="submission" date="2018-06" db="EMBL/GenBank/DDBJ databases">
        <authorList>
            <person name="Zhirakovskaya E."/>
        </authorList>
    </citation>
    <scope>NUCLEOTIDE SEQUENCE</scope>
</reference>
<gene>
    <name evidence="4" type="ORF">MNBD_CHLOROFLEXI01-2734</name>
</gene>
<dbReference type="GO" id="GO:0008168">
    <property type="term" value="F:methyltransferase activity"/>
    <property type="evidence" value="ECO:0007669"/>
    <property type="project" value="UniProtKB-KW"/>
</dbReference>
<dbReference type="GO" id="GO:0032259">
    <property type="term" value="P:methylation"/>
    <property type="evidence" value="ECO:0007669"/>
    <property type="project" value="UniProtKB-KW"/>
</dbReference>
<dbReference type="Pfam" id="PF06253">
    <property type="entry name" value="MTTB"/>
    <property type="match status" value="1"/>
</dbReference>
<accession>A0A3B0VH40</accession>
<dbReference type="GO" id="GO:0015948">
    <property type="term" value="P:methanogenesis"/>
    <property type="evidence" value="ECO:0007669"/>
    <property type="project" value="InterPro"/>
</dbReference>
<keyword evidence="3 4" id="KW-0808">Transferase</keyword>
<dbReference type="Gene3D" id="3.20.20.480">
    <property type="entry name" value="Trimethylamine methyltransferase-like"/>
    <property type="match status" value="1"/>
</dbReference>